<sequence length="153" mass="16988">MTPACRKRGFASVDILASWPDIVGERYGERVQPERLIWPRQPEEAVLADDAAPKPATLVVHTDGPTALMLSHEMPQIIERINAFYGWAAVGRIKIVQRPVAARAHPRRKVLPPLTGAEEKKLDDKLSGFEHDGLRNALKKLGSQVIAREKASK</sequence>
<dbReference type="Pfam" id="PF05258">
    <property type="entry name" value="DciA"/>
    <property type="match status" value="1"/>
</dbReference>
<name>A0A926P091_9HYPH</name>
<evidence type="ECO:0000313" key="1">
    <source>
        <dbReference type="EMBL" id="MBD1547561.1"/>
    </source>
</evidence>
<dbReference type="AlphaFoldDB" id="A0A926P091"/>
<organism evidence="1 2">
    <name type="scientific">Roseibium aggregatum</name>
    <dbReference type="NCBI Taxonomy" id="187304"/>
    <lineage>
        <taxon>Bacteria</taxon>
        <taxon>Pseudomonadati</taxon>
        <taxon>Pseudomonadota</taxon>
        <taxon>Alphaproteobacteria</taxon>
        <taxon>Hyphomicrobiales</taxon>
        <taxon>Stappiaceae</taxon>
        <taxon>Roseibium</taxon>
    </lineage>
</organism>
<comment type="caution">
    <text evidence="1">The sequence shown here is derived from an EMBL/GenBank/DDBJ whole genome shotgun (WGS) entry which is preliminary data.</text>
</comment>
<protein>
    <submittedName>
        <fullName evidence="1">DUF721 domain-containing protein</fullName>
    </submittedName>
</protein>
<dbReference type="InterPro" id="IPR007922">
    <property type="entry name" value="DciA-like"/>
</dbReference>
<dbReference type="InterPro" id="IPR010593">
    <property type="entry name" value="DUF1159"/>
</dbReference>
<dbReference type="Proteomes" id="UP000598467">
    <property type="component" value="Unassembled WGS sequence"/>
</dbReference>
<dbReference type="PIRSF" id="PIRSF032064">
    <property type="entry name" value="UCP032064"/>
    <property type="match status" value="1"/>
</dbReference>
<reference evidence="1" key="1">
    <citation type="submission" date="2020-05" db="EMBL/GenBank/DDBJ databases">
        <title>Identification of trans-AT polyketide cluster in two marine bacteria, producers of a novel glutaramide-containing polyketide sesbanimide D and analogs.</title>
        <authorList>
            <person name="Kacar D."/>
            <person name="Rodriguez P."/>
            <person name="Canedo L."/>
            <person name="Gonzalez E."/>
            <person name="Galan B."/>
            <person name="De La Calle F."/>
            <person name="Garcia J.L."/>
        </authorList>
    </citation>
    <scope>NUCLEOTIDE SEQUENCE</scope>
    <source>
        <strain evidence="1">PHM038</strain>
    </source>
</reference>
<evidence type="ECO:0000313" key="2">
    <source>
        <dbReference type="Proteomes" id="UP000598467"/>
    </source>
</evidence>
<proteinExistence type="predicted"/>
<dbReference type="EMBL" id="JABFCZ010000016">
    <property type="protein sequence ID" value="MBD1547561.1"/>
    <property type="molecule type" value="Genomic_DNA"/>
</dbReference>
<accession>A0A926P091</accession>
<gene>
    <name evidence="1" type="ORF">HK439_14935</name>
</gene>